<dbReference type="AlphaFoldDB" id="A0A7Y0Q8C2"/>
<protein>
    <submittedName>
        <fullName evidence="1">Uncharacterized protein</fullName>
    </submittedName>
</protein>
<evidence type="ECO:0000313" key="1">
    <source>
        <dbReference type="EMBL" id="NMP31985.1"/>
    </source>
</evidence>
<sequence>MAIKETIAAIGTTEKVTAALLKWIAGNRGFKNTVTVELKENIELIRLYIDTGANPKQLALNLKEDAYRHALAEGFNFNSLNSKKITIDRAIISSQLNQYQGWETQQLFENIYSKVAIVKQAANIENAKKPIRLGVRLTNIFKLMVLLASHIGK</sequence>
<keyword evidence="2" id="KW-1185">Reference proteome</keyword>
<reference evidence="1 2" key="1">
    <citation type="submission" date="2020-04" db="EMBL/GenBank/DDBJ databases">
        <title>Thalassotalea sp. M1531, isolated from the surface of marine red alga.</title>
        <authorList>
            <person name="Pang L."/>
            <person name="Lu D.-C."/>
        </authorList>
    </citation>
    <scope>NUCLEOTIDE SEQUENCE [LARGE SCALE GENOMIC DNA]</scope>
    <source>
        <strain evidence="1 2">M1531</strain>
    </source>
</reference>
<dbReference type="EMBL" id="JABBXH010000003">
    <property type="protein sequence ID" value="NMP31985.1"/>
    <property type="molecule type" value="Genomic_DNA"/>
</dbReference>
<accession>A0A7Y0Q8C2</accession>
<proteinExistence type="predicted"/>
<organism evidence="1 2">
    <name type="scientific">Thalassotalea algicola</name>
    <dbReference type="NCBI Taxonomy" id="2716224"/>
    <lineage>
        <taxon>Bacteria</taxon>
        <taxon>Pseudomonadati</taxon>
        <taxon>Pseudomonadota</taxon>
        <taxon>Gammaproteobacteria</taxon>
        <taxon>Alteromonadales</taxon>
        <taxon>Colwelliaceae</taxon>
        <taxon>Thalassotalea</taxon>
    </lineage>
</organism>
<dbReference type="Proteomes" id="UP000568664">
    <property type="component" value="Unassembled WGS sequence"/>
</dbReference>
<comment type="caution">
    <text evidence="1">The sequence shown here is derived from an EMBL/GenBank/DDBJ whole genome shotgun (WGS) entry which is preliminary data.</text>
</comment>
<name>A0A7Y0Q8C2_9GAMM</name>
<dbReference type="RefSeq" id="WP_169075311.1">
    <property type="nucleotide sequence ID" value="NZ_JABBXH010000003.1"/>
</dbReference>
<gene>
    <name evidence="1" type="ORF">HII17_10440</name>
</gene>
<evidence type="ECO:0000313" key="2">
    <source>
        <dbReference type="Proteomes" id="UP000568664"/>
    </source>
</evidence>